<evidence type="ECO:0000313" key="3">
    <source>
        <dbReference type="EMBL" id="GFH24767.1"/>
    </source>
</evidence>
<keyword evidence="4" id="KW-1185">Reference proteome</keyword>
<dbReference type="InterPro" id="IPR036393">
    <property type="entry name" value="AceGlu_kinase-like_sf"/>
</dbReference>
<feature type="non-terminal residue" evidence="3">
    <location>
        <position position="212"/>
    </location>
</feature>
<dbReference type="InterPro" id="IPR010167">
    <property type="entry name" value="NH2A_AcTrfase"/>
</dbReference>
<keyword evidence="2" id="KW-0012">Acyltransferase</keyword>
<protein>
    <submittedName>
        <fullName evidence="3">N-acetylglutamate synthase</fullName>
    </submittedName>
</protein>
<feature type="non-terminal residue" evidence="3">
    <location>
        <position position="1"/>
    </location>
</feature>
<dbReference type="GO" id="GO:0006526">
    <property type="term" value="P:L-arginine biosynthetic process"/>
    <property type="evidence" value="ECO:0007669"/>
    <property type="project" value="InterPro"/>
</dbReference>
<dbReference type="AlphaFoldDB" id="A0A699ZPL0"/>
<organism evidence="3 4">
    <name type="scientific">Haematococcus lacustris</name>
    <name type="common">Green alga</name>
    <name type="synonym">Haematococcus pluvialis</name>
    <dbReference type="NCBI Taxonomy" id="44745"/>
    <lineage>
        <taxon>Eukaryota</taxon>
        <taxon>Viridiplantae</taxon>
        <taxon>Chlorophyta</taxon>
        <taxon>core chlorophytes</taxon>
        <taxon>Chlorophyceae</taxon>
        <taxon>CS clade</taxon>
        <taxon>Chlamydomonadales</taxon>
        <taxon>Haematococcaceae</taxon>
        <taxon>Haematococcus</taxon>
    </lineage>
</organism>
<dbReference type="Proteomes" id="UP000485058">
    <property type="component" value="Unassembled WGS sequence"/>
</dbReference>
<dbReference type="GO" id="GO:0005737">
    <property type="term" value="C:cytoplasm"/>
    <property type="evidence" value="ECO:0007669"/>
    <property type="project" value="InterPro"/>
</dbReference>
<evidence type="ECO:0000256" key="1">
    <source>
        <dbReference type="ARBA" id="ARBA00022679"/>
    </source>
</evidence>
<accession>A0A699ZPL0</accession>
<dbReference type="GO" id="GO:0004042">
    <property type="term" value="F:L-glutamate N-acetyltransferase activity"/>
    <property type="evidence" value="ECO:0007669"/>
    <property type="project" value="InterPro"/>
</dbReference>
<dbReference type="PANTHER" id="PTHR30602">
    <property type="entry name" value="AMINO-ACID ACETYLTRANSFERASE"/>
    <property type="match status" value="1"/>
</dbReference>
<dbReference type="Gene3D" id="3.40.1160.10">
    <property type="entry name" value="Acetylglutamate kinase-like"/>
    <property type="match status" value="1"/>
</dbReference>
<gene>
    <name evidence="3" type="ORF">HaLaN_22621</name>
</gene>
<comment type="caution">
    <text evidence="3">The sequence shown here is derived from an EMBL/GenBank/DDBJ whole genome shotgun (WGS) entry which is preliminary data.</text>
</comment>
<name>A0A699ZPL0_HAELA</name>
<dbReference type="EMBL" id="BLLF01002627">
    <property type="protein sequence ID" value="GFH24767.1"/>
    <property type="molecule type" value="Genomic_DNA"/>
</dbReference>
<keyword evidence="1" id="KW-0808">Transferase</keyword>
<evidence type="ECO:0000313" key="4">
    <source>
        <dbReference type="Proteomes" id="UP000485058"/>
    </source>
</evidence>
<sequence>MALQVAREAAEKAQQSAEASVAAMKSQLKSQIDALLLERSFTPAYVGGYRVTDRDALRVAVEAAGQVRTMCEQILSKGPAIPMIRRHTKGEREIHFEPALRVVSGNYVTAKRRGVIDGVDFGYTGDVRFVLRDDIHHQLDGGNVVLLSNLGFTAAGEVLNCNTFDVGLHAAAELGADKLFCYHLDEVAALQLPPWLPLSDAQDMLLLKLQAA</sequence>
<proteinExistence type="predicted"/>
<dbReference type="SUPFAM" id="SSF53633">
    <property type="entry name" value="Carbamate kinase-like"/>
    <property type="match status" value="1"/>
</dbReference>
<evidence type="ECO:0000256" key="2">
    <source>
        <dbReference type="ARBA" id="ARBA00023315"/>
    </source>
</evidence>
<reference evidence="3 4" key="1">
    <citation type="submission" date="2020-02" db="EMBL/GenBank/DDBJ databases">
        <title>Draft genome sequence of Haematococcus lacustris strain NIES-144.</title>
        <authorList>
            <person name="Morimoto D."/>
            <person name="Nakagawa S."/>
            <person name="Yoshida T."/>
            <person name="Sawayama S."/>
        </authorList>
    </citation>
    <scope>NUCLEOTIDE SEQUENCE [LARGE SCALE GENOMIC DNA]</scope>
    <source>
        <strain evidence="3 4">NIES-144</strain>
    </source>
</reference>
<dbReference type="PANTHER" id="PTHR30602:SF12">
    <property type="entry name" value="AMINO-ACID ACETYLTRANSFERASE NAGS1, CHLOROPLASTIC-RELATED"/>
    <property type="match status" value="1"/>
</dbReference>